<keyword evidence="7" id="KW-0031">Aminopeptidase</keyword>
<comment type="caution">
    <text evidence="7">The sequence shown here is derived from an EMBL/GenBank/DDBJ whole genome shotgun (WGS) entry which is preliminary data.</text>
</comment>
<dbReference type="SUPFAM" id="SSF55920">
    <property type="entry name" value="Creatinase/aminopeptidase"/>
    <property type="match status" value="1"/>
</dbReference>
<dbReference type="InterPro" id="IPR000587">
    <property type="entry name" value="Creatinase_N"/>
</dbReference>
<dbReference type="Gene3D" id="3.90.230.10">
    <property type="entry name" value="Creatinase/methionine aminopeptidase superfamily"/>
    <property type="match status" value="1"/>
</dbReference>
<evidence type="ECO:0000256" key="1">
    <source>
        <dbReference type="ARBA" id="ARBA00008766"/>
    </source>
</evidence>
<dbReference type="InterPro" id="IPR032416">
    <property type="entry name" value="Peptidase_M24_C"/>
</dbReference>
<protein>
    <submittedName>
        <fullName evidence="7">Aminopeptidase P family protein</fullName>
    </submittedName>
</protein>
<evidence type="ECO:0000259" key="5">
    <source>
        <dbReference type="Pfam" id="PF01321"/>
    </source>
</evidence>
<keyword evidence="8" id="KW-1185">Reference proteome</keyword>
<name>A0ABX0GA72_9RHOB</name>
<accession>A0ABX0GA72</accession>
<evidence type="ECO:0000256" key="2">
    <source>
        <dbReference type="ARBA" id="ARBA00022723"/>
    </source>
</evidence>
<dbReference type="InterPro" id="IPR029149">
    <property type="entry name" value="Creatin/AminoP/Spt16_N"/>
</dbReference>
<dbReference type="PANTHER" id="PTHR43763">
    <property type="entry name" value="XAA-PRO AMINOPEPTIDASE 1"/>
    <property type="match status" value="1"/>
</dbReference>
<proteinExistence type="inferred from homology"/>
<evidence type="ECO:0000259" key="4">
    <source>
        <dbReference type="Pfam" id="PF00557"/>
    </source>
</evidence>
<evidence type="ECO:0000313" key="8">
    <source>
        <dbReference type="Proteomes" id="UP001515660"/>
    </source>
</evidence>
<gene>
    <name evidence="7" type="ORF">G8O29_15830</name>
</gene>
<evidence type="ECO:0000313" key="7">
    <source>
        <dbReference type="EMBL" id="NHB78190.1"/>
    </source>
</evidence>
<dbReference type="InterPro" id="IPR050422">
    <property type="entry name" value="X-Pro_aminopeptidase_P"/>
</dbReference>
<feature type="domain" description="Peptidase M24" evidence="4">
    <location>
        <begin position="317"/>
        <end position="529"/>
    </location>
</feature>
<comment type="similarity">
    <text evidence="1">Belongs to the peptidase M24B family.</text>
</comment>
<evidence type="ECO:0000256" key="3">
    <source>
        <dbReference type="ARBA" id="ARBA00022801"/>
    </source>
</evidence>
<dbReference type="Pfam" id="PF00557">
    <property type="entry name" value="Peptidase_M24"/>
    <property type="match status" value="1"/>
</dbReference>
<dbReference type="Proteomes" id="UP001515660">
    <property type="component" value="Unassembled WGS sequence"/>
</dbReference>
<keyword evidence="7" id="KW-0645">Protease</keyword>
<dbReference type="Pfam" id="PF16189">
    <property type="entry name" value="Creatinase_N_2"/>
    <property type="match status" value="1"/>
</dbReference>
<dbReference type="GO" id="GO:0004177">
    <property type="term" value="F:aminopeptidase activity"/>
    <property type="evidence" value="ECO:0007669"/>
    <property type="project" value="UniProtKB-KW"/>
</dbReference>
<feature type="domain" description="Creatinase N-terminal" evidence="5">
    <location>
        <begin position="17"/>
        <end position="146"/>
    </location>
</feature>
<dbReference type="CDD" id="cd01085">
    <property type="entry name" value="APP"/>
    <property type="match status" value="1"/>
</dbReference>
<dbReference type="InterPro" id="IPR036005">
    <property type="entry name" value="Creatinase/aminopeptidase-like"/>
</dbReference>
<dbReference type="PANTHER" id="PTHR43763:SF6">
    <property type="entry name" value="XAA-PRO AMINOPEPTIDASE 1"/>
    <property type="match status" value="1"/>
</dbReference>
<keyword evidence="2" id="KW-0479">Metal-binding</keyword>
<dbReference type="SUPFAM" id="SSF53092">
    <property type="entry name" value="Creatinase/prolidase N-terminal domain"/>
    <property type="match status" value="1"/>
</dbReference>
<sequence>MFQSFDSHASPDQGPPRLLALRAKLAAMGLQGFIVPRADVHQGEYVAPRDERLQWLTGFTGSAGFCIVLPDAAGVFIDGRYRTQVKAQVDLSVFTPVPWPEVKPGDWVKERLTAGVVGFDPWLHTADEVERLQRSLEGTGVTVSSVSENPVDTIWPDQPAAPAGKAFVHPVALAGESHADKRARLAEALRKAGQRAAVITLPDSLCWLLNIRGADVPKNPVLHGLAVLHDDARVDLFVAPAKLDEAVRAHLGPEVAVHPVEGFAEALKGLAGPVRVDKTTAPLAVSEILKGAGVEVAWGDDPCRLPKACKNAAEIAATREAHLRDGAAMVEFLRWLDEASPSGGLTEISVVQALEGFRRATNALHDISFDTICGAGPNGAIMHYRVTEETNRPVAQNELLLVDSGAQYADGTTDITRTVAIGDPGQEARECYTRVLQGLIAISRVRFPKGLAGRDIDALARFNLWVAGQDYDHGTGHGVGAFLSVHEGPQRISRVSEVPLEPGMILSNEPGYYREGAFGIRLENLIVVQAAPPLGDNRAQLAFETLTFVPFDRRLILREELSKGERRWLDAYHAEVLEKLGNRVSGATLDWLTQACAPI</sequence>
<organism evidence="7 8">
    <name type="scientific">Rhodobacter calidifons</name>
    <dbReference type="NCBI Taxonomy" id="2715277"/>
    <lineage>
        <taxon>Bacteria</taxon>
        <taxon>Pseudomonadati</taxon>
        <taxon>Pseudomonadota</taxon>
        <taxon>Alphaproteobacteria</taxon>
        <taxon>Rhodobacterales</taxon>
        <taxon>Rhodobacter group</taxon>
        <taxon>Rhodobacter</taxon>
    </lineage>
</organism>
<dbReference type="InterPro" id="IPR033740">
    <property type="entry name" value="Pept_M24B"/>
</dbReference>
<keyword evidence="3" id="KW-0378">Hydrolase</keyword>
<dbReference type="Gene3D" id="3.40.350.10">
    <property type="entry name" value="Creatinase/prolidase N-terminal domain"/>
    <property type="match status" value="2"/>
</dbReference>
<dbReference type="Pfam" id="PF01321">
    <property type="entry name" value="Creatinase_N"/>
    <property type="match status" value="1"/>
</dbReference>
<dbReference type="EMBL" id="JAANHS010000017">
    <property type="protein sequence ID" value="NHB78190.1"/>
    <property type="molecule type" value="Genomic_DNA"/>
</dbReference>
<dbReference type="Pfam" id="PF16188">
    <property type="entry name" value="Peptidase_M24_C"/>
    <property type="match status" value="1"/>
</dbReference>
<reference evidence="7 8" key="1">
    <citation type="journal article" date="2022" name="Microorganisms">
        <title>Genome Sequence and Characterization of a Xanthorhodopsin-Containing, Aerobic Anoxygenic Phototrophic Rhodobacter Species, Isolated from Mesophilic Conditions at Yellowstone National Park.</title>
        <authorList>
            <person name="Kyndt J.A."/>
            <person name="Robertson S."/>
            <person name="Shoffstall I.B."/>
            <person name="Ramaley R.F."/>
            <person name="Meyer T.E."/>
        </authorList>
    </citation>
    <scope>NUCLEOTIDE SEQUENCE [LARGE SCALE GENOMIC DNA]</scope>
    <source>
        <strain evidence="7 8">M37P</strain>
    </source>
</reference>
<dbReference type="RefSeq" id="WP_166404234.1">
    <property type="nucleotide sequence ID" value="NZ_JAANHS010000017.1"/>
</dbReference>
<dbReference type="InterPro" id="IPR000994">
    <property type="entry name" value="Pept_M24"/>
</dbReference>
<feature type="domain" description="Peptidase M24 C-terminal" evidence="6">
    <location>
        <begin position="541"/>
        <end position="599"/>
    </location>
</feature>
<evidence type="ECO:0000259" key="6">
    <source>
        <dbReference type="Pfam" id="PF16188"/>
    </source>
</evidence>